<organism evidence="2 3">
    <name type="scientific">Dothidotthia symphoricarpi CBS 119687</name>
    <dbReference type="NCBI Taxonomy" id="1392245"/>
    <lineage>
        <taxon>Eukaryota</taxon>
        <taxon>Fungi</taxon>
        <taxon>Dikarya</taxon>
        <taxon>Ascomycota</taxon>
        <taxon>Pezizomycotina</taxon>
        <taxon>Dothideomycetes</taxon>
        <taxon>Pleosporomycetidae</taxon>
        <taxon>Pleosporales</taxon>
        <taxon>Dothidotthiaceae</taxon>
        <taxon>Dothidotthia</taxon>
    </lineage>
</organism>
<name>A0A6A6AEV2_9PLEO</name>
<gene>
    <name evidence="2" type="ORF">P153DRAFT_263364</name>
</gene>
<protein>
    <submittedName>
        <fullName evidence="2">Kinase-like protein</fullName>
    </submittedName>
</protein>
<dbReference type="GO" id="GO:0004674">
    <property type="term" value="F:protein serine/threonine kinase activity"/>
    <property type="evidence" value="ECO:0007669"/>
    <property type="project" value="TreeGrafter"/>
</dbReference>
<reference evidence="2" key="1">
    <citation type="journal article" date="2020" name="Stud. Mycol.">
        <title>101 Dothideomycetes genomes: a test case for predicting lifestyles and emergence of pathogens.</title>
        <authorList>
            <person name="Haridas S."/>
            <person name="Albert R."/>
            <person name="Binder M."/>
            <person name="Bloem J."/>
            <person name="Labutti K."/>
            <person name="Salamov A."/>
            <person name="Andreopoulos B."/>
            <person name="Baker S."/>
            <person name="Barry K."/>
            <person name="Bills G."/>
            <person name="Bluhm B."/>
            <person name="Cannon C."/>
            <person name="Castanera R."/>
            <person name="Culley D."/>
            <person name="Daum C."/>
            <person name="Ezra D."/>
            <person name="Gonzalez J."/>
            <person name="Henrissat B."/>
            <person name="Kuo A."/>
            <person name="Liang C."/>
            <person name="Lipzen A."/>
            <person name="Lutzoni F."/>
            <person name="Magnuson J."/>
            <person name="Mondo S."/>
            <person name="Nolan M."/>
            <person name="Ohm R."/>
            <person name="Pangilinan J."/>
            <person name="Park H.-J."/>
            <person name="Ramirez L."/>
            <person name="Alfaro M."/>
            <person name="Sun H."/>
            <person name="Tritt A."/>
            <person name="Yoshinaga Y."/>
            <person name="Zwiers L.-H."/>
            <person name="Turgeon B."/>
            <person name="Goodwin S."/>
            <person name="Spatafora J."/>
            <person name="Crous P."/>
            <person name="Grigoriev I."/>
        </authorList>
    </citation>
    <scope>NUCLEOTIDE SEQUENCE</scope>
    <source>
        <strain evidence="2">CBS 119687</strain>
    </source>
</reference>
<keyword evidence="2" id="KW-0808">Transferase</keyword>
<dbReference type="PROSITE" id="PS50011">
    <property type="entry name" value="PROTEIN_KINASE_DOM"/>
    <property type="match status" value="1"/>
</dbReference>
<accession>A0A6A6AEV2</accession>
<evidence type="ECO:0000313" key="2">
    <source>
        <dbReference type="EMBL" id="KAF2129635.1"/>
    </source>
</evidence>
<dbReference type="PANTHER" id="PTHR24359">
    <property type="entry name" value="SERINE/THREONINE-PROTEIN KINASE SBK1"/>
    <property type="match status" value="1"/>
</dbReference>
<feature type="domain" description="Protein kinase" evidence="1">
    <location>
        <begin position="106"/>
        <end position="400"/>
    </location>
</feature>
<proteinExistence type="predicted"/>
<dbReference type="RefSeq" id="XP_033524024.1">
    <property type="nucleotide sequence ID" value="XM_033662846.1"/>
</dbReference>
<dbReference type="PANTHER" id="PTHR24359:SF1">
    <property type="entry name" value="INHIBITOR OF NUCLEAR FACTOR KAPPA-B KINASE EPSILON SUBUNIT HOMOLOG 1-RELATED"/>
    <property type="match status" value="1"/>
</dbReference>
<dbReference type="Proteomes" id="UP000799771">
    <property type="component" value="Unassembled WGS sequence"/>
</dbReference>
<dbReference type="SUPFAM" id="SSF56112">
    <property type="entry name" value="Protein kinase-like (PK-like)"/>
    <property type="match status" value="1"/>
</dbReference>
<sequence length="400" mass="44994">PSDIDKHIKYYVQKTTGTPSRKALLAVFLYQYREELLSLFLKWLRSDVPDIPSDDSMPFTRAALHRYGIPFLYHHGILGEQAIFKPVTIQRLLHQKFSNEDRLPFIGGQEPIKTGSSGDVVKTEIAQHHWEIDVDGEIIPGNPNNTTIVALKTFKKDANRSMDEATRDFNIELNILKELRSCKTKHDMIMLDWGSITIVDHQGAAISHSLIFELATFSLEDLLKDEDRAKKYLRKGLLLASLVDIVEALACLHDKVQTFHFDIKPDNILIFERDLSRSTSGNQSHHELIWKLSDFGLARKKAARQRVSIASGSAATSVSSTLPATRPPGLYQAPEIQQQNISQAGQGSDVWSIGIVALMVLAFMSNGPTEVSMLETWLKVSFNGAGREPLTYVRSDQRSW</sequence>
<keyword evidence="3" id="KW-1185">Reference proteome</keyword>
<keyword evidence="2" id="KW-0418">Kinase</keyword>
<dbReference type="OrthoDB" id="5986190at2759"/>
<dbReference type="InterPro" id="IPR000719">
    <property type="entry name" value="Prot_kinase_dom"/>
</dbReference>
<dbReference type="Gene3D" id="1.10.510.10">
    <property type="entry name" value="Transferase(Phosphotransferase) domain 1"/>
    <property type="match status" value="1"/>
</dbReference>
<dbReference type="AlphaFoldDB" id="A0A6A6AEV2"/>
<dbReference type="InterPro" id="IPR011009">
    <property type="entry name" value="Kinase-like_dom_sf"/>
</dbReference>
<evidence type="ECO:0000259" key="1">
    <source>
        <dbReference type="PROSITE" id="PS50011"/>
    </source>
</evidence>
<dbReference type="GO" id="GO:0005524">
    <property type="term" value="F:ATP binding"/>
    <property type="evidence" value="ECO:0007669"/>
    <property type="project" value="InterPro"/>
</dbReference>
<dbReference type="Pfam" id="PF00069">
    <property type="entry name" value="Pkinase"/>
    <property type="match status" value="1"/>
</dbReference>
<dbReference type="SMART" id="SM00220">
    <property type="entry name" value="S_TKc"/>
    <property type="match status" value="1"/>
</dbReference>
<dbReference type="EMBL" id="ML977506">
    <property type="protein sequence ID" value="KAF2129635.1"/>
    <property type="molecule type" value="Genomic_DNA"/>
</dbReference>
<feature type="non-terminal residue" evidence="2">
    <location>
        <position position="1"/>
    </location>
</feature>
<dbReference type="GeneID" id="54403278"/>
<feature type="non-terminal residue" evidence="2">
    <location>
        <position position="400"/>
    </location>
</feature>
<evidence type="ECO:0000313" key="3">
    <source>
        <dbReference type="Proteomes" id="UP000799771"/>
    </source>
</evidence>